<keyword evidence="5 9" id="KW-1133">Transmembrane helix</keyword>
<dbReference type="Proteomes" id="UP000237752">
    <property type="component" value="Unassembled WGS sequence"/>
</dbReference>
<dbReference type="PANTHER" id="PTHR43266:SF2">
    <property type="entry name" value="MAJOR FACILITATOR SUPERFAMILY (MFS) PROFILE DOMAIN-CONTAINING PROTEIN"/>
    <property type="match status" value="1"/>
</dbReference>
<comment type="similarity">
    <text evidence="7">Belongs to the thymidylate kinase family.</text>
</comment>
<protein>
    <recommendedName>
        <fullName evidence="7">Thymidylate kinase</fullName>
        <ecNumber evidence="7">2.7.4.9</ecNumber>
    </recommendedName>
    <alternativeName>
        <fullName evidence="7">dTMP kinase</fullName>
    </alternativeName>
</protein>
<evidence type="ECO:0000313" key="11">
    <source>
        <dbReference type="EMBL" id="PRZ43139.1"/>
    </source>
</evidence>
<evidence type="ECO:0000256" key="3">
    <source>
        <dbReference type="ARBA" id="ARBA00022475"/>
    </source>
</evidence>
<dbReference type="InterPro" id="IPR036259">
    <property type="entry name" value="MFS_trans_sf"/>
</dbReference>
<dbReference type="Pfam" id="PF07690">
    <property type="entry name" value="MFS_1"/>
    <property type="match status" value="1"/>
</dbReference>
<dbReference type="InterPro" id="IPR018094">
    <property type="entry name" value="Thymidylate_kinase"/>
</dbReference>
<keyword evidence="7" id="KW-0067">ATP-binding</keyword>
<dbReference type="GO" id="GO:0022857">
    <property type="term" value="F:transmembrane transporter activity"/>
    <property type="evidence" value="ECO:0007669"/>
    <property type="project" value="InterPro"/>
</dbReference>
<dbReference type="CDD" id="cd06173">
    <property type="entry name" value="MFS_MefA_like"/>
    <property type="match status" value="1"/>
</dbReference>
<dbReference type="OrthoDB" id="9774907at2"/>
<comment type="subcellular location">
    <subcellularLocation>
        <location evidence="1">Cell membrane</location>
        <topology evidence="1">Multi-pass membrane protein</topology>
    </subcellularLocation>
</comment>
<gene>
    <name evidence="7" type="primary">tmk</name>
    <name evidence="11" type="ORF">CLV47_103196</name>
</gene>
<feature type="transmembrane region" description="Helical" evidence="9">
    <location>
        <begin position="33"/>
        <end position="57"/>
    </location>
</feature>
<feature type="transmembrane region" description="Helical" evidence="9">
    <location>
        <begin position="130"/>
        <end position="150"/>
    </location>
</feature>
<dbReference type="GO" id="GO:0006233">
    <property type="term" value="P:dTDP biosynthetic process"/>
    <property type="evidence" value="ECO:0007669"/>
    <property type="project" value="InterPro"/>
</dbReference>
<dbReference type="InterPro" id="IPR039430">
    <property type="entry name" value="Thymidylate_kin-like_dom"/>
</dbReference>
<dbReference type="GO" id="GO:0004798">
    <property type="term" value="F:dTMP kinase activity"/>
    <property type="evidence" value="ECO:0007669"/>
    <property type="project" value="UniProtKB-UniRule"/>
</dbReference>
<dbReference type="GO" id="GO:0005886">
    <property type="term" value="C:plasma membrane"/>
    <property type="evidence" value="ECO:0007669"/>
    <property type="project" value="UniProtKB-SubCell"/>
</dbReference>
<accession>A0A2T1A3F2</accession>
<dbReference type="Gene3D" id="1.20.1250.20">
    <property type="entry name" value="MFS general substrate transporter like domains"/>
    <property type="match status" value="1"/>
</dbReference>
<feature type="transmembrane region" description="Helical" evidence="9">
    <location>
        <begin position="393"/>
        <end position="412"/>
    </location>
</feature>
<evidence type="ECO:0000256" key="1">
    <source>
        <dbReference type="ARBA" id="ARBA00004651"/>
    </source>
</evidence>
<dbReference type="EC" id="2.7.4.9" evidence="7"/>
<evidence type="ECO:0000256" key="2">
    <source>
        <dbReference type="ARBA" id="ARBA00022448"/>
    </source>
</evidence>
<sequence>MWLSIGVSSLGDWLALLATISMAQQLTNHRSAAAQGVAISGVLLVRLLPDLLLAPLAGAIADRLDRRKVVIIGECLAGLLYLSIAIVYDLRYLYVAQFVIEGIGLFTVASKQTLWMSTVTKDKLPLGNQILMFTIYGSFPIAAVASALFSTINRFFTSAPIDPALADVRFAVILALVIDAVSYFASASIIYLNRRHLSPHPEQQSKHTGIFGLIAEGAKFVFGDRVIRSLYIGVIGAFAAGGITVGVAQLYVNTLGAGVAGFNILVGTAFTGLALGMVIGPRVLPSFSRRRVFGTSIAGAGLSLIGMAVVGDFVLGLAFSFGVGLCAGMAWILGYTMIGEEVEDRLRGRTFSFVQSSARIVLMMTLAVGPVLAGVFGHYSVNLGGVEVAISGPGLALLLAGAVALLIGMFAARHVSGARDIPVRAFLGRILLRRGNRLIASATNTGLFVVLEGADLERTRDYAQRIVDQLRSEGRPVVLTGEPTASPYGKRVSDVLRARAAGTESDLDIQPQTVVFLAAADRAEHVGQVIRPALERGDVVICDRYVDTTVAFLSSSHDADPEAIIRLSDWGNDGLQPDLTIVLDESAGREAIRHSYLSRVRASAEGYRVVPIPAETAADDAEESRPDPYDEVLDQVRRAMARNYMRIGPLAALSELGSPVGDEIDDDLEAAERDAPAVDSTAVDPPIEEDSSTDAPAVQQTTALPEEVAQSRRPAE</sequence>
<dbReference type="HAMAP" id="MF_00165">
    <property type="entry name" value="Thymidylate_kinase"/>
    <property type="match status" value="1"/>
</dbReference>
<keyword evidence="7" id="KW-0547">Nucleotide-binding</keyword>
<feature type="transmembrane region" description="Helical" evidence="9">
    <location>
        <begin position="92"/>
        <end position="109"/>
    </location>
</feature>
<evidence type="ECO:0000313" key="12">
    <source>
        <dbReference type="Proteomes" id="UP000237752"/>
    </source>
</evidence>
<proteinExistence type="inferred from homology"/>
<feature type="domain" description="Major facilitator superfamily (MFS) profile" evidence="10">
    <location>
        <begin position="1"/>
        <end position="419"/>
    </location>
</feature>
<evidence type="ECO:0000256" key="9">
    <source>
        <dbReference type="SAM" id="Phobius"/>
    </source>
</evidence>
<dbReference type="PROSITE" id="PS50850">
    <property type="entry name" value="MFS"/>
    <property type="match status" value="1"/>
</dbReference>
<dbReference type="EMBL" id="PVUE01000003">
    <property type="protein sequence ID" value="PRZ43139.1"/>
    <property type="molecule type" value="Genomic_DNA"/>
</dbReference>
<feature type="region of interest" description="Disordered" evidence="8">
    <location>
        <begin position="656"/>
        <end position="716"/>
    </location>
</feature>
<feature type="transmembrane region" description="Helical" evidence="9">
    <location>
        <begin position="170"/>
        <end position="192"/>
    </location>
</feature>
<dbReference type="AlphaFoldDB" id="A0A2T1A3F2"/>
<dbReference type="GO" id="GO:0005524">
    <property type="term" value="F:ATP binding"/>
    <property type="evidence" value="ECO:0007669"/>
    <property type="project" value="UniProtKB-UniRule"/>
</dbReference>
<feature type="transmembrane region" description="Helical" evidence="9">
    <location>
        <begin position="292"/>
        <end position="311"/>
    </location>
</feature>
<name>A0A2T1A3F2_9ACTN</name>
<evidence type="ECO:0000256" key="7">
    <source>
        <dbReference type="HAMAP-Rule" id="MF_00165"/>
    </source>
</evidence>
<dbReference type="Pfam" id="PF02223">
    <property type="entry name" value="Thymidylate_kin"/>
    <property type="match status" value="1"/>
</dbReference>
<feature type="transmembrane region" description="Helical" evidence="9">
    <location>
        <begin position="229"/>
        <end position="252"/>
    </location>
</feature>
<reference evidence="11 12" key="1">
    <citation type="submission" date="2018-03" db="EMBL/GenBank/DDBJ databases">
        <title>Genomic Encyclopedia of Archaeal and Bacterial Type Strains, Phase II (KMG-II): from individual species to whole genera.</title>
        <authorList>
            <person name="Goeker M."/>
        </authorList>
    </citation>
    <scope>NUCLEOTIDE SEQUENCE [LARGE SCALE GENOMIC DNA]</scope>
    <source>
        <strain evidence="11 12">DSM 100065</strain>
    </source>
</reference>
<keyword evidence="7" id="KW-0808">Transferase</keyword>
<dbReference type="InterPro" id="IPR020846">
    <property type="entry name" value="MFS_dom"/>
</dbReference>
<dbReference type="RefSeq" id="WP_106348103.1">
    <property type="nucleotide sequence ID" value="NZ_PVUE01000003.1"/>
</dbReference>
<dbReference type="InterPro" id="IPR011701">
    <property type="entry name" value="MFS"/>
</dbReference>
<dbReference type="InterPro" id="IPR027417">
    <property type="entry name" value="P-loop_NTPase"/>
</dbReference>
<evidence type="ECO:0000256" key="5">
    <source>
        <dbReference type="ARBA" id="ARBA00022989"/>
    </source>
</evidence>
<keyword evidence="7 11" id="KW-0418">Kinase</keyword>
<evidence type="ECO:0000256" key="4">
    <source>
        <dbReference type="ARBA" id="ARBA00022692"/>
    </source>
</evidence>
<comment type="catalytic activity">
    <reaction evidence="7">
        <text>dTMP + ATP = dTDP + ADP</text>
        <dbReference type="Rhea" id="RHEA:13517"/>
        <dbReference type="ChEBI" id="CHEBI:30616"/>
        <dbReference type="ChEBI" id="CHEBI:58369"/>
        <dbReference type="ChEBI" id="CHEBI:63528"/>
        <dbReference type="ChEBI" id="CHEBI:456216"/>
        <dbReference type="EC" id="2.7.4.9"/>
    </reaction>
</comment>
<comment type="caution">
    <text evidence="7">Lacks conserved residue(s) required for the propagation of feature annotation.</text>
</comment>
<dbReference type="SUPFAM" id="SSF103473">
    <property type="entry name" value="MFS general substrate transporter"/>
    <property type="match status" value="1"/>
</dbReference>
<evidence type="ECO:0000259" key="10">
    <source>
        <dbReference type="PROSITE" id="PS50850"/>
    </source>
</evidence>
<evidence type="ECO:0000256" key="6">
    <source>
        <dbReference type="ARBA" id="ARBA00023136"/>
    </source>
</evidence>
<keyword evidence="2" id="KW-0813">Transport</keyword>
<comment type="function">
    <text evidence="7">Phosphorylation of dTMP to form dTDP in both de novo and salvage pathways of dTTP synthesis.</text>
</comment>
<keyword evidence="7" id="KW-0545">Nucleotide biosynthesis</keyword>
<dbReference type="Gene3D" id="3.40.50.300">
    <property type="entry name" value="P-loop containing nucleotide triphosphate hydrolases"/>
    <property type="match status" value="1"/>
</dbReference>
<dbReference type="SUPFAM" id="SSF52540">
    <property type="entry name" value="P-loop containing nucleoside triphosphate hydrolases"/>
    <property type="match status" value="1"/>
</dbReference>
<keyword evidence="6 9" id="KW-0472">Membrane</keyword>
<evidence type="ECO:0000256" key="8">
    <source>
        <dbReference type="SAM" id="MobiDB-lite"/>
    </source>
</evidence>
<comment type="caution">
    <text evidence="11">The sequence shown here is derived from an EMBL/GenBank/DDBJ whole genome shotgun (WGS) entry which is preliminary data.</text>
</comment>
<keyword evidence="12" id="KW-1185">Reference proteome</keyword>
<feature type="transmembrane region" description="Helical" evidence="9">
    <location>
        <begin position="258"/>
        <end position="280"/>
    </location>
</feature>
<dbReference type="PANTHER" id="PTHR43266">
    <property type="entry name" value="MACROLIDE-EFFLUX PROTEIN"/>
    <property type="match status" value="1"/>
</dbReference>
<feature type="transmembrane region" description="Helical" evidence="9">
    <location>
        <begin position="317"/>
        <end position="339"/>
    </location>
</feature>
<keyword evidence="3" id="KW-1003">Cell membrane</keyword>
<organism evidence="11 12">
    <name type="scientific">Antricoccus suffuscus</name>
    <dbReference type="NCBI Taxonomy" id="1629062"/>
    <lineage>
        <taxon>Bacteria</taxon>
        <taxon>Bacillati</taxon>
        <taxon>Actinomycetota</taxon>
        <taxon>Actinomycetes</taxon>
        <taxon>Geodermatophilales</taxon>
        <taxon>Antricoccaceae</taxon>
        <taxon>Antricoccus</taxon>
    </lineage>
</organism>
<dbReference type="CDD" id="cd01672">
    <property type="entry name" value="TMPK"/>
    <property type="match status" value="1"/>
</dbReference>
<feature type="transmembrane region" description="Helical" evidence="9">
    <location>
        <begin position="360"/>
        <end position="381"/>
    </location>
</feature>
<feature type="transmembrane region" description="Helical" evidence="9">
    <location>
        <begin position="69"/>
        <end position="86"/>
    </location>
</feature>
<dbReference type="GO" id="GO:0006235">
    <property type="term" value="P:dTTP biosynthetic process"/>
    <property type="evidence" value="ECO:0007669"/>
    <property type="project" value="UniProtKB-UniRule"/>
</dbReference>
<keyword evidence="4 9" id="KW-0812">Transmembrane</keyword>